<evidence type="ECO:0008006" key="3">
    <source>
        <dbReference type="Google" id="ProtNLM"/>
    </source>
</evidence>
<keyword evidence="2" id="KW-1185">Reference proteome</keyword>
<comment type="caution">
    <text evidence="1">The sequence shown here is derived from an EMBL/GenBank/DDBJ whole genome shotgun (WGS) entry which is preliminary data.</text>
</comment>
<evidence type="ECO:0000313" key="1">
    <source>
        <dbReference type="EMBL" id="MEL3955415.1"/>
    </source>
</evidence>
<dbReference type="RefSeq" id="WP_341987675.1">
    <property type="nucleotide sequence ID" value="NZ_JBBYHY010000011.1"/>
</dbReference>
<name>A0ABU9JSD8_9GAMM</name>
<dbReference type="EMBL" id="JBBYHY010000011">
    <property type="protein sequence ID" value="MEL3955415.1"/>
    <property type="molecule type" value="Genomic_DNA"/>
</dbReference>
<reference evidence="1 2" key="1">
    <citation type="submission" date="2024-04" db="EMBL/GenBank/DDBJ databases">
        <title>Bacterial endophytes with biocontrol capabilities against important plant pathogens.</title>
        <authorList>
            <person name="Alayande K.A."/>
        </authorList>
    </citation>
    <scope>NUCLEOTIDE SEQUENCE [LARGE SCALE GENOMIC DNA]</scope>
    <source>
        <strain evidence="1 2">KV22</strain>
    </source>
</reference>
<organism evidence="1 2">
    <name type="scientific">Stenotrophomonas bentonitica</name>
    <dbReference type="NCBI Taxonomy" id="1450134"/>
    <lineage>
        <taxon>Bacteria</taxon>
        <taxon>Pseudomonadati</taxon>
        <taxon>Pseudomonadota</taxon>
        <taxon>Gammaproteobacteria</taxon>
        <taxon>Lysobacterales</taxon>
        <taxon>Lysobacteraceae</taxon>
        <taxon>Stenotrophomonas</taxon>
    </lineage>
</organism>
<accession>A0ABU9JSD8</accession>
<gene>
    <name evidence="1" type="ORF">AAE039_17800</name>
</gene>
<dbReference type="Proteomes" id="UP001455088">
    <property type="component" value="Unassembled WGS sequence"/>
</dbReference>
<evidence type="ECO:0000313" key="2">
    <source>
        <dbReference type="Proteomes" id="UP001455088"/>
    </source>
</evidence>
<proteinExistence type="predicted"/>
<sequence length="75" mass="8209">MSAIQIGDRVRITATDYDTDEDPNLANGQLATVTEVMRDGAVLVRTDEGPRHVDPDGGGWCFFENQLQVLAETSE</sequence>
<protein>
    <recommendedName>
        <fullName evidence="3">DUF2158 domain-containing protein</fullName>
    </recommendedName>
</protein>